<feature type="region of interest" description="Disordered" evidence="1">
    <location>
        <begin position="1"/>
        <end position="74"/>
    </location>
</feature>
<name>A0A4R2GQC7_9HYPH</name>
<feature type="compositionally biased region" description="Polar residues" evidence="1">
    <location>
        <begin position="43"/>
        <end position="53"/>
    </location>
</feature>
<dbReference type="EMBL" id="SLWL01000010">
    <property type="protein sequence ID" value="TCO12004.1"/>
    <property type="molecule type" value="Genomic_DNA"/>
</dbReference>
<evidence type="ECO:0000313" key="3">
    <source>
        <dbReference type="Proteomes" id="UP000294881"/>
    </source>
</evidence>
<feature type="region of interest" description="Disordered" evidence="1">
    <location>
        <begin position="117"/>
        <end position="151"/>
    </location>
</feature>
<comment type="caution">
    <text evidence="2">The sequence shown here is derived from an EMBL/GenBank/DDBJ whole genome shotgun (WGS) entry which is preliminary data.</text>
</comment>
<evidence type="ECO:0000256" key="1">
    <source>
        <dbReference type="SAM" id="MobiDB-lite"/>
    </source>
</evidence>
<gene>
    <name evidence="2" type="ORF">EV666_11042</name>
</gene>
<evidence type="ECO:0000313" key="2">
    <source>
        <dbReference type="EMBL" id="TCO12004.1"/>
    </source>
</evidence>
<sequence>MARSTRLVRRDAQKWQTDASTGIRRVNRAIPENHVQPKATFMGPNQPSASQEAGVSAEDSNRPFPTPAGDLHGNISPIYENLGPSLRDAASSGGELTNDLFARRPEITDREDLRALLEIPGAPPPKPPRGRPRVPPHALQPAPPTTADYAASPLSDLAHEPQARACPEGQIASSMPAAAPEEIARAGRVTAIDGARRARLIDGILYE</sequence>
<organism evidence="2 3">
    <name type="scientific">Camelimonas lactis</name>
    <dbReference type="NCBI Taxonomy" id="659006"/>
    <lineage>
        <taxon>Bacteria</taxon>
        <taxon>Pseudomonadati</taxon>
        <taxon>Pseudomonadota</taxon>
        <taxon>Alphaproteobacteria</taxon>
        <taxon>Hyphomicrobiales</taxon>
        <taxon>Chelatococcaceae</taxon>
        <taxon>Camelimonas</taxon>
    </lineage>
</organism>
<keyword evidence="3" id="KW-1185">Reference proteome</keyword>
<dbReference type="AlphaFoldDB" id="A0A4R2GQC7"/>
<dbReference type="Proteomes" id="UP000294881">
    <property type="component" value="Unassembled WGS sequence"/>
</dbReference>
<protein>
    <submittedName>
        <fullName evidence="2">Uncharacterized protein</fullName>
    </submittedName>
</protein>
<reference evidence="2 3" key="1">
    <citation type="submission" date="2019-03" db="EMBL/GenBank/DDBJ databases">
        <title>Genomic Encyclopedia of Type Strains, Phase IV (KMG-IV): sequencing the most valuable type-strain genomes for metagenomic binning, comparative biology and taxonomic classification.</title>
        <authorList>
            <person name="Goeker M."/>
        </authorList>
    </citation>
    <scope>NUCLEOTIDE SEQUENCE [LARGE SCALE GENOMIC DNA]</scope>
    <source>
        <strain evidence="2 3">DSM 22958</strain>
    </source>
</reference>
<proteinExistence type="predicted"/>
<accession>A0A4R2GQC7</accession>